<accession>A0A8H3MDJ1</accession>
<protein>
    <recommendedName>
        <fullName evidence="3">SAM domain-containing protein</fullName>
    </recommendedName>
</protein>
<sequence>MLCLKPAHFILQLPPLLLLLEMRRPRWRTILKKYKTKELISFLCKEKELKLSEKVFEILENEDNGCDFFKITKEELERHGMKLGPATRLVDFAKDIRSNSIMSIPQFTPDPHPIDESFKEFKLCIDDILRRIKNKGPVINSNEAMRCEYISTILHTARRIGNLASDECIWKLGKGVAQNLMQCRSSCEMNLDTLKKKRKADEAFEEYEYVWYRHNSHGLVLHSA</sequence>
<name>A0A8H3MDJ1_9GLOM</name>
<dbReference type="InterPro" id="IPR013761">
    <property type="entry name" value="SAM/pointed_sf"/>
</dbReference>
<evidence type="ECO:0000313" key="1">
    <source>
        <dbReference type="EMBL" id="GET02451.1"/>
    </source>
</evidence>
<organism evidence="1 2">
    <name type="scientific">Rhizophagus clarus</name>
    <dbReference type="NCBI Taxonomy" id="94130"/>
    <lineage>
        <taxon>Eukaryota</taxon>
        <taxon>Fungi</taxon>
        <taxon>Fungi incertae sedis</taxon>
        <taxon>Mucoromycota</taxon>
        <taxon>Glomeromycotina</taxon>
        <taxon>Glomeromycetes</taxon>
        <taxon>Glomerales</taxon>
        <taxon>Glomeraceae</taxon>
        <taxon>Rhizophagus</taxon>
    </lineage>
</organism>
<proteinExistence type="predicted"/>
<evidence type="ECO:0000313" key="2">
    <source>
        <dbReference type="Proteomes" id="UP000615446"/>
    </source>
</evidence>
<reference evidence="1" key="1">
    <citation type="submission" date="2019-10" db="EMBL/GenBank/DDBJ databases">
        <title>Conservation and host-specific expression of non-tandemly repeated heterogenous ribosome RNA gene in arbuscular mycorrhizal fungi.</title>
        <authorList>
            <person name="Maeda T."/>
            <person name="Kobayashi Y."/>
            <person name="Nakagawa T."/>
            <person name="Ezawa T."/>
            <person name="Yamaguchi K."/>
            <person name="Bino T."/>
            <person name="Nishimoto Y."/>
            <person name="Shigenobu S."/>
            <person name="Kawaguchi M."/>
        </authorList>
    </citation>
    <scope>NUCLEOTIDE SEQUENCE</scope>
    <source>
        <strain evidence="1">HR1</strain>
    </source>
</reference>
<dbReference type="Gene3D" id="1.10.150.50">
    <property type="entry name" value="Transcription Factor, Ets-1"/>
    <property type="match status" value="1"/>
</dbReference>
<dbReference type="Proteomes" id="UP000615446">
    <property type="component" value="Unassembled WGS sequence"/>
</dbReference>
<evidence type="ECO:0008006" key="3">
    <source>
        <dbReference type="Google" id="ProtNLM"/>
    </source>
</evidence>
<dbReference type="AlphaFoldDB" id="A0A8H3MDJ1"/>
<dbReference type="EMBL" id="BLAL01000311">
    <property type="protein sequence ID" value="GET02451.1"/>
    <property type="molecule type" value="Genomic_DNA"/>
</dbReference>
<dbReference type="OrthoDB" id="2428576at2759"/>
<gene>
    <name evidence="1" type="ORF">RCL2_002883000</name>
</gene>
<comment type="caution">
    <text evidence="1">The sequence shown here is derived from an EMBL/GenBank/DDBJ whole genome shotgun (WGS) entry which is preliminary data.</text>
</comment>